<feature type="region of interest" description="Disordered" evidence="1">
    <location>
        <begin position="188"/>
        <end position="352"/>
    </location>
</feature>
<accession>K1W9Y1</accession>
<dbReference type="STRING" id="1072389.K1W9Y1"/>
<feature type="domain" description="CBF1-interacting co-repressor CIR N-terminal" evidence="2">
    <location>
        <begin position="10"/>
        <end position="46"/>
    </location>
</feature>
<dbReference type="InterPro" id="IPR019339">
    <property type="entry name" value="CIR_N_dom"/>
</dbReference>
<dbReference type="SMART" id="SM01083">
    <property type="entry name" value="Cir_N"/>
    <property type="match status" value="1"/>
</dbReference>
<evidence type="ECO:0000313" key="3">
    <source>
        <dbReference type="EMBL" id="EKD14065.1"/>
    </source>
</evidence>
<feature type="compositionally biased region" description="Basic and acidic residues" evidence="1">
    <location>
        <begin position="151"/>
        <end position="170"/>
    </location>
</feature>
<dbReference type="PANTHER" id="PTHR22093:SF0">
    <property type="entry name" value="LEUKOCYTE RECEPTOR CLUSTER MEMBER 1"/>
    <property type="match status" value="1"/>
</dbReference>
<evidence type="ECO:0000313" key="4">
    <source>
        <dbReference type="Proteomes" id="UP000006753"/>
    </source>
</evidence>
<sequence length="352" mass="40968">MPLHLLGKKSWNVYNTANIEKVKRDEAAAAALEAAEEERMQAVDAARRMAILRGEVPTPLAIADGPSPSDPHQHPGKRDGERGGAGRERRKRKRAGEDDTGFEMRVALEEREALAAVGKQLVLRKETEAPLVDPRGHIDLFPRPKAAPTRAAEKNAEAEQETARKRKEYEDQYTMRFSNAAGLKQGLENPWYSKTGRGGIEEEAVGKDVWGNADPRRKERESQRIVDNDPLAMMKAGARQAREVKKEREKWREEREREVRELEDAERRKRSKRRYEDSEDELEGFRLDRREERSSKRHARRDRQGERERERRHRHREAGRGSHRERRDSTRSPHRNREEGSGKHRHRSRHHD</sequence>
<dbReference type="InterPro" id="IPR039875">
    <property type="entry name" value="LENG1-like"/>
</dbReference>
<proteinExistence type="predicted"/>
<feature type="region of interest" description="Disordered" evidence="1">
    <location>
        <begin position="134"/>
        <end position="170"/>
    </location>
</feature>
<dbReference type="InParanoid" id="K1W9Y1"/>
<name>K1W9Y1_MARBU</name>
<dbReference type="PANTHER" id="PTHR22093">
    <property type="entry name" value="LEUKOCYTE RECEPTOR CLUSTER LRC MEMBER 1"/>
    <property type="match status" value="1"/>
</dbReference>
<dbReference type="AlphaFoldDB" id="K1W9Y1"/>
<feature type="compositionally biased region" description="Basic and acidic residues" evidence="1">
    <location>
        <begin position="318"/>
        <end position="342"/>
    </location>
</feature>
<dbReference type="KEGG" id="mbe:MBM_07742"/>
<protein>
    <submittedName>
        <fullName evidence="3">Homocitrate synthase</fullName>
    </submittedName>
</protein>
<evidence type="ECO:0000256" key="1">
    <source>
        <dbReference type="SAM" id="MobiDB-lite"/>
    </source>
</evidence>
<dbReference type="OrthoDB" id="2159131at2759"/>
<organism evidence="3 4">
    <name type="scientific">Marssonina brunnea f. sp. multigermtubi (strain MB_m1)</name>
    <name type="common">Marssonina leaf spot fungus</name>
    <dbReference type="NCBI Taxonomy" id="1072389"/>
    <lineage>
        <taxon>Eukaryota</taxon>
        <taxon>Fungi</taxon>
        <taxon>Dikarya</taxon>
        <taxon>Ascomycota</taxon>
        <taxon>Pezizomycotina</taxon>
        <taxon>Leotiomycetes</taxon>
        <taxon>Helotiales</taxon>
        <taxon>Drepanopezizaceae</taxon>
        <taxon>Drepanopeziza</taxon>
    </lineage>
</organism>
<feature type="compositionally biased region" description="Basic and acidic residues" evidence="1">
    <location>
        <begin position="214"/>
        <end position="227"/>
    </location>
</feature>
<feature type="region of interest" description="Disordered" evidence="1">
    <location>
        <begin position="59"/>
        <end position="98"/>
    </location>
</feature>
<feature type="compositionally biased region" description="Basic and acidic residues" evidence="1">
    <location>
        <begin position="240"/>
        <end position="267"/>
    </location>
</feature>
<dbReference type="Proteomes" id="UP000006753">
    <property type="component" value="Unassembled WGS sequence"/>
</dbReference>
<reference evidence="3 4" key="1">
    <citation type="journal article" date="2012" name="BMC Genomics">
        <title>Sequencing the genome of Marssonina brunnea reveals fungus-poplar co-evolution.</title>
        <authorList>
            <person name="Zhu S."/>
            <person name="Cao Y.-Z."/>
            <person name="Jiang C."/>
            <person name="Tan B.-Y."/>
            <person name="Wang Z."/>
            <person name="Feng S."/>
            <person name="Zhang L."/>
            <person name="Su X.-H."/>
            <person name="Brejova B."/>
            <person name="Vinar T."/>
            <person name="Xu M."/>
            <person name="Wang M.-X."/>
            <person name="Zhang S.-G."/>
            <person name="Huang M.-R."/>
            <person name="Wu R."/>
            <person name="Zhou Y."/>
        </authorList>
    </citation>
    <scope>NUCLEOTIDE SEQUENCE [LARGE SCALE GENOMIC DNA]</scope>
    <source>
        <strain evidence="3 4">MB_m1</strain>
    </source>
</reference>
<feature type="compositionally biased region" description="Basic and acidic residues" evidence="1">
    <location>
        <begin position="283"/>
        <end position="294"/>
    </location>
</feature>
<dbReference type="HOGENOM" id="CLU_047019_1_1_1"/>
<evidence type="ECO:0000259" key="2">
    <source>
        <dbReference type="SMART" id="SM01083"/>
    </source>
</evidence>
<feature type="compositionally biased region" description="Basic residues" evidence="1">
    <location>
        <begin position="343"/>
        <end position="352"/>
    </location>
</feature>
<dbReference type="eggNOG" id="ENOG502RR25">
    <property type="taxonomic scope" value="Eukaryota"/>
</dbReference>
<dbReference type="EMBL" id="JH921447">
    <property type="protein sequence ID" value="EKD14065.1"/>
    <property type="molecule type" value="Genomic_DNA"/>
</dbReference>
<dbReference type="OMA" id="KRYSAQF"/>
<keyword evidence="4" id="KW-1185">Reference proteome</keyword>
<gene>
    <name evidence="3" type="ORF">MBM_07742</name>
</gene>
<dbReference type="GeneID" id="18763677"/>
<feature type="compositionally biased region" description="Basic and acidic residues" evidence="1">
    <location>
        <begin position="71"/>
        <end position="87"/>
    </location>
</feature>